<dbReference type="Gene3D" id="1.25.50.20">
    <property type="match status" value="1"/>
</dbReference>
<feature type="non-terminal residue" evidence="3">
    <location>
        <position position="75"/>
    </location>
</feature>
<dbReference type="Proteomes" id="UP001529510">
    <property type="component" value="Unassembled WGS sequence"/>
</dbReference>
<organism evidence="3 4">
    <name type="scientific">Cirrhinus mrigala</name>
    <name type="common">Mrigala</name>
    <dbReference type="NCBI Taxonomy" id="683832"/>
    <lineage>
        <taxon>Eukaryota</taxon>
        <taxon>Metazoa</taxon>
        <taxon>Chordata</taxon>
        <taxon>Craniata</taxon>
        <taxon>Vertebrata</taxon>
        <taxon>Euteleostomi</taxon>
        <taxon>Actinopterygii</taxon>
        <taxon>Neopterygii</taxon>
        <taxon>Teleostei</taxon>
        <taxon>Ostariophysi</taxon>
        <taxon>Cypriniformes</taxon>
        <taxon>Cyprinidae</taxon>
        <taxon>Labeoninae</taxon>
        <taxon>Labeonini</taxon>
        <taxon>Cirrhinus</taxon>
    </lineage>
</organism>
<gene>
    <name evidence="3" type="ORF">M9458_050070</name>
</gene>
<dbReference type="EMBL" id="JAMKFB020000025">
    <property type="protein sequence ID" value="KAL0155807.1"/>
    <property type="molecule type" value="Genomic_DNA"/>
</dbReference>
<evidence type="ECO:0000259" key="2">
    <source>
        <dbReference type="Pfam" id="PF11838"/>
    </source>
</evidence>
<accession>A0ABD0N0W0</accession>
<name>A0ABD0N0W0_CIRMR</name>
<comment type="caution">
    <text evidence="3">The sequence shown here is derived from an EMBL/GenBank/DDBJ whole genome shotgun (WGS) entry which is preliminary data.</text>
</comment>
<proteinExistence type="inferred from homology"/>
<dbReference type="PANTHER" id="PTHR11533:SF172">
    <property type="entry name" value="AMINOPEPTIDASE N"/>
    <property type="match status" value="1"/>
</dbReference>
<keyword evidence="4" id="KW-1185">Reference proteome</keyword>
<comment type="similarity">
    <text evidence="1">Belongs to the peptidase M1 family.</text>
</comment>
<dbReference type="InterPro" id="IPR050344">
    <property type="entry name" value="Peptidase_M1_aminopeptidases"/>
</dbReference>
<feature type="non-terminal residue" evidence="3">
    <location>
        <position position="1"/>
    </location>
</feature>
<dbReference type="PANTHER" id="PTHR11533">
    <property type="entry name" value="PROTEASE M1 ZINC METALLOPROTEASE"/>
    <property type="match status" value="1"/>
</dbReference>
<dbReference type="Pfam" id="PF11838">
    <property type="entry name" value="ERAP1_C"/>
    <property type="match status" value="1"/>
</dbReference>
<sequence length="75" mass="8333">AIAAGGEKEWDFAWQQFENATVASEKDKLRAAMACATKPWLLNRYLQYTLDPKKIRKQDATSTITSIASNVVGQS</sequence>
<protein>
    <recommendedName>
        <fullName evidence="2">ERAP1-like C-terminal domain-containing protein</fullName>
    </recommendedName>
</protein>
<dbReference type="AlphaFoldDB" id="A0ABD0N0W0"/>
<dbReference type="InterPro" id="IPR024571">
    <property type="entry name" value="ERAP1-like_C_dom"/>
</dbReference>
<feature type="domain" description="ERAP1-like C-terminal" evidence="2">
    <location>
        <begin position="1"/>
        <end position="74"/>
    </location>
</feature>
<evidence type="ECO:0000256" key="1">
    <source>
        <dbReference type="ARBA" id="ARBA00010136"/>
    </source>
</evidence>
<reference evidence="3 4" key="1">
    <citation type="submission" date="2024-05" db="EMBL/GenBank/DDBJ databases">
        <title>Genome sequencing and assembly of Indian major carp, Cirrhinus mrigala (Hamilton, 1822).</title>
        <authorList>
            <person name="Mohindra V."/>
            <person name="Chowdhury L.M."/>
            <person name="Lal K."/>
            <person name="Jena J.K."/>
        </authorList>
    </citation>
    <scope>NUCLEOTIDE SEQUENCE [LARGE SCALE GENOMIC DNA]</scope>
    <source>
        <strain evidence="3">CM1030</strain>
        <tissue evidence="3">Blood</tissue>
    </source>
</reference>
<evidence type="ECO:0000313" key="4">
    <source>
        <dbReference type="Proteomes" id="UP001529510"/>
    </source>
</evidence>
<evidence type="ECO:0000313" key="3">
    <source>
        <dbReference type="EMBL" id="KAL0155807.1"/>
    </source>
</evidence>